<protein>
    <submittedName>
        <fullName evidence="1">Uncharacterized protein</fullName>
    </submittedName>
</protein>
<dbReference type="EnsemblMetazoa" id="GPPI031674-RA">
    <property type="protein sequence ID" value="GPPI031674-PA"/>
    <property type="gene ID" value="GPPI031674"/>
</dbReference>
<dbReference type="EMBL" id="JXJN01015230">
    <property type="status" value="NOT_ANNOTATED_CDS"/>
    <property type="molecule type" value="Genomic_DNA"/>
</dbReference>
<organism evidence="1 2">
    <name type="scientific">Glossina palpalis gambiensis</name>
    <dbReference type="NCBI Taxonomy" id="67801"/>
    <lineage>
        <taxon>Eukaryota</taxon>
        <taxon>Metazoa</taxon>
        <taxon>Ecdysozoa</taxon>
        <taxon>Arthropoda</taxon>
        <taxon>Hexapoda</taxon>
        <taxon>Insecta</taxon>
        <taxon>Pterygota</taxon>
        <taxon>Neoptera</taxon>
        <taxon>Endopterygota</taxon>
        <taxon>Diptera</taxon>
        <taxon>Brachycera</taxon>
        <taxon>Muscomorpha</taxon>
        <taxon>Hippoboscoidea</taxon>
        <taxon>Glossinidae</taxon>
        <taxon>Glossina</taxon>
    </lineage>
</organism>
<accession>A0A1B0BIY3</accession>
<sequence>MEMLRMTVVCGYFEPGVFGLTTCVDNLERQQNKVILTFSIHMQHSEILNGGHTPNARCNDLLANLDYFGYIQTSKY</sequence>
<reference evidence="2" key="1">
    <citation type="submission" date="2015-01" db="EMBL/GenBank/DDBJ databases">
        <authorList>
            <person name="Aksoy S."/>
            <person name="Warren W."/>
            <person name="Wilson R.K."/>
        </authorList>
    </citation>
    <scope>NUCLEOTIDE SEQUENCE [LARGE SCALE GENOMIC DNA]</scope>
    <source>
        <strain evidence="2">IAEA</strain>
    </source>
</reference>
<dbReference type="VEuPathDB" id="VectorBase:GPPI031674"/>
<name>A0A1B0BIY3_9MUSC</name>
<dbReference type="EMBL" id="JXJN01015229">
    <property type="status" value="NOT_ANNOTATED_CDS"/>
    <property type="molecule type" value="Genomic_DNA"/>
</dbReference>
<evidence type="ECO:0000313" key="2">
    <source>
        <dbReference type="Proteomes" id="UP000092460"/>
    </source>
</evidence>
<keyword evidence="2" id="KW-1185">Reference proteome</keyword>
<dbReference type="Proteomes" id="UP000092460">
    <property type="component" value="Unassembled WGS sequence"/>
</dbReference>
<dbReference type="AlphaFoldDB" id="A0A1B0BIY3"/>
<evidence type="ECO:0000313" key="1">
    <source>
        <dbReference type="EnsemblMetazoa" id="GPPI031674-PA"/>
    </source>
</evidence>
<proteinExistence type="predicted"/>
<reference evidence="1" key="2">
    <citation type="submission" date="2020-05" db="UniProtKB">
        <authorList>
            <consortium name="EnsemblMetazoa"/>
        </authorList>
    </citation>
    <scope>IDENTIFICATION</scope>
    <source>
        <strain evidence="1">IAEA</strain>
    </source>
</reference>